<feature type="region of interest" description="Disordered" evidence="6">
    <location>
        <begin position="40"/>
        <end position="61"/>
    </location>
</feature>
<accession>A0A7W3UM48</accession>
<keyword evidence="5" id="KW-0175">Coiled coil</keyword>
<proteinExistence type="predicted"/>
<feature type="compositionally biased region" description="Low complexity" evidence="6">
    <location>
        <begin position="826"/>
        <end position="845"/>
    </location>
</feature>
<feature type="domain" description="Gram-positive cocci surface proteins LPxTG" evidence="7">
    <location>
        <begin position="923"/>
        <end position="956"/>
    </location>
</feature>
<keyword evidence="4" id="KW-0572">Peptidoglycan-anchor</keyword>
<evidence type="ECO:0000313" key="9">
    <source>
        <dbReference type="Proteomes" id="UP000517106"/>
    </source>
</evidence>
<dbReference type="InterPro" id="IPR022263">
    <property type="entry name" value="KxYKxGKxW"/>
</dbReference>
<evidence type="ECO:0000256" key="4">
    <source>
        <dbReference type="ARBA" id="ARBA00023088"/>
    </source>
</evidence>
<dbReference type="Pfam" id="PF19258">
    <property type="entry name" value="KxYKxGKxW_sig"/>
    <property type="match status" value="1"/>
</dbReference>
<dbReference type="NCBIfam" id="TIGR04320">
    <property type="entry name" value="Surf_Exclu_PgrA"/>
    <property type="match status" value="1"/>
</dbReference>
<dbReference type="PROSITE" id="PS50847">
    <property type="entry name" value="GRAM_POS_ANCHORING"/>
    <property type="match status" value="1"/>
</dbReference>
<evidence type="ECO:0000259" key="7">
    <source>
        <dbReference type="PROSITE" id="PS50847"/>
    </source>
</evidence>
<dbReference type="Pfam" id="PF00746">
    <property type="entry name" value="Gram_pos_anchor"/>
    <property type="match status" value="1"/>
</dbReference>
<feature type="compositionally biased region" description="Low complexity" evidence="6">
    <location>
        <begin position="806"/>
        <end position="817"/>
    </location>
</feature>
<dbReference type="AlphaFoldDB" id="A0A7W3UM48"/>
<dbReference type="InterPro" id="IPR031927">
    <property type="entry name" value="DUF4767"/>
</dbReference>
<dbReference type="InterPro" id="IPR027607">
    <property type="entry name" value="Surf_Exclu_SEC10/PgrA"/>
</dbReference>
<evidence type="ECO:0000256" key="6">
    <source>
        <dbReference type="SAM" id="MobiDB-lite"/>
    </source>
</evidence>
<dbReference type="PANTHER" id="PTHR23159:SF31">
    <property type="entry name" value="CENTROSOME-ASSOCIATED PROTEIN CEP250 ISOFORM X1"/>
    <property type="match status" value="1"/>
</dbReference>
<feature type="region of interest" description="Disordered" evidence="6">
    <location>
        <begin position="789"/>
        <end position="852"/>
    </location>
</feature>
<dbReference type="NCBIfam" id="TIGR01167">
    <property type="entry name" value="LPXTG_anchor"/>
    <property type="match status" value="1"/>
</dbReference>
<dbReference type="Pfam" id="PF15983">
    <property type="entry name" value="DUF4767"/>
    <property type="match status" value="1"/>
</dbReference>
<dbReference type="NCBIfam" id="TIGR03715">
    <property type="entry name" value="KxYKxGKxW"/>
    <property type="match status" value="1"/>
</dbReference>
<name>A0A7W3UM48_9LACO</name>
<keyword evidence="2" id="KW-0964">Secreted</keyword>
<keyword evidence="9" id="KW-1185">Reference proteome</keyword>
<evidence type="ECO:0000256" key="1">
    <source>
        <dbReference type="ARBA" id="ARBA00022512"/>
    </source>
</evidence>
<sequence>MKEHKKLYKAGKNWVVATLAVASLGIVATQQQVSADSTTTDTVSATSENNSVQKAQQTKDQAQSAYDQQSQVVANAETAKSVAQSSADVADSKLAQAKTNAATVGATDENISSTSAAVNSQQAVVDNYKQQLNKGTQAQPGKTEVAKPSATNAQALNESIEQNQIKLPDGYVKAFNEQIAAIGYQDKNGINSNFDFNKSEKDIDAKEKTLQNIAKGLNTLNPYQHNENDSKVAIKDVYNLDHDVAMNLSLWYAGVLNNLVKKYDLKNVNGTLLRDVMQLKVTNYSLETATYINNEINKNTPKGMFRNGKSGAGSLEMSLVTTDDLNDQAPELNLSPRPNFMKAIDDAISAWGSADIINPQKITNLDELKEATWNKLILYNLLDSDWDWASSETAGNKGSSLKGDTRMGSLFGPALFMQTYNNHNINDTTANQYSVALAVNKGDQIIPHWCLVAKAYQGNKDNQPLKLSTAVNPQATSNGDVNVANLEKQYNQAKAQLDTLKAKLAQLQKAAGDVKTAQKNADDAHAKLNAAKQKLQQEQAKLATLKAALDKAVKNLNIAKAKASVNDAQAEYTKASNDYNAQKSVVNKDQAAVENAAKALKQATNKWSSLKGQQLQSFMDQFAKKNNMKFTKFDGKNAGNSMGPNYGSFTKYLVNGNKVTFGTSKDGQGTNDYELVALYNHNIDNAEAAELHDTYLFTFHNGKPELLFDRTTNGDNISTWSIDKLDSATVKKYHLAELQEEFSKITNNSELSDQLQESKDKLDKDQAKLAQLKQAMTNKKQALDNAEKNLNNQNNSNQDTDKHQTNNDSKGNNANNNQGSLTNIVNGKTDTSSTTNTANQQTSGTFNDRQVASNTNGKSVVNYTKDNKAQNNLNNNVVAMSTNPEVTSINTTEKANNTVTKFAANHEVATHQTTQGMTNTKQLPQTGNNDSAVAGLLGAALAMFGFGLLKKKHYEG</sequence>
<dbReference type="Gene3D" id="1.10.287.1490">
    <property type="match status" value="1"/>
</dbReference>
<keyword evidence="3" id="KW-0732">Signal</keyword>
<dbReference type="PANTHER" id="PTHR23159">
    <property type="entry name" value="CENTROSOMAL PROTEIN 2"/>
    <property type="match status" value="1"/>
</dbReference>
<dbReference type="EMBL" id="JACIVA010000046">
    <property type="protein sequence ID" value="MBB1097555.1"/>
    <property type="molecule type" value="Genomic_DNA"/>
</dbReference>
<evidence type="ECO:0000256" key="2">
    <source>
        <dbReference type="ARBA" id="ARBA00022525"/>
    </source>
</evidence>
<dbReference type="InterPro" id="IPR019931">
    <property type="entry name" value="LPXTG_anchor"/>
</dbReference>
<evidence type="ECO:0000256" key="3">
    <source>
        <dbReference type="ARBA" id="ARBA00022729"/>
    </source>
</evidence>
<dbReference type="Proteomes" id="UP000517106">
    <property type="component" value="Unassembled WGS sequence"/>
</dbReference>
<reference evidence="8 9" key="1">
    <citation type="submission" date="2020-07" db="EMBL/GenBank/DDBJ databases">
        <title>Description of Limosilactobacillus balticus sp. nov., Limosilactobacillus agrestis sp. nov., Limosilactobacillus albertensis sp. nov., Limosilactobacillus rudii sp. nov., Limosilactobacillus fastidiosus sp. nov., five novel Limosilactobacillus species isolated from the vertebrate gastrointestinal tract, and proposal of 6 subspecies of Limosilactobacillus reuteri adapted to the gastrointestinal tract of specific vertebrate hosts.</title>
        <authorList>
            <person name="Li F."/>
            <person name="Cheng C."/>
            <person name="Zheng J."/>
            <person name="Quevedo R.M."/>
            <person name="Li J."/>
            <person name="Roos S."/>
            <person name="Gaenzle M.G."/>
            <person name="Walter J."/>
        </authorList>
    </citation>
    <scope>NUCLEOTIDE SEQUENCE [LARGE SCALE GENOMIC DNA]</scope>
    <source>
        <strain evidence="8 9">STM2_1</strain>
    </source>
</reference>
<protein>
    <submittedName>
        <fullName evidence="8">DUF4767 domain-containing protein</fullName>
    </submittedName>
</protein>
<evidence type="ECO:0000256" key="5">
    <source>
        <dbReference type="SAM" id="Coils"/>
    </source>
</evidence>
<dbReference type="RefSeq" id="WP_182596283.1">
    <property type="nucleotide sequence ID" value="NZ_JACIVA010000046.1"/>
</dbReference>
<organism evidence="8 9">
    <name type="scientific">Limosilactobacillus rudii</name>
    <dbReference type="NCBI Taxonomy" id="2759755"/>
    <lineage>
        <taxon>Bacteria</taxon>
        <taxon>Bacillati</taxon>
        <taxon>Bacillota</taxon>
        <taxon>Bacilli</taxon>
        <taxon>Lactobacillales</taxon>
        <taxon>Lactobacillaceae</taxon>
        <taxon>Limosilactobacillus</taxon>
    </lineage>
</organism>
<feature type="coiled-coil region" evidence="5">
    <location>
        <begin position="483"/>
        <end position="606"/>
    </location>
</feature>
<gene>
    <name evidence="8" type="ORF">H5S09_06335</name>
</gene>
<keyword evidence="1" id="KW-0134">Cell wall</keyword>
<evidence type="ECO:0000313" key="8">
    <source>
        <dbReference type="EMBL" id="MBB1097555.1"/>
    </source>
</evidence>
<feature type="compositionally biased region" description="Polar residues" evidence="6">
    <location>
        <begin position="48"/>
        <end position="59"/>
    </location>
</feature>
<dbReference type="SUPFAM" id="SSF57997">
    <property type="entry name" value="Tropomyosin"/>
    <property type="match status" value="1"/>
</dbReference>
<comment type="caution">
    <text evidence="8">The sequence shown here is derived from an EMBL/GenBank/DDBJ whole genome shotgun (WGS) entry which is preliminary data.</text>
</comment>